<evidence type="ECO:0000313" key="2">
    <source>
        <dbReference type="Proteomes" id="UP000830671"/>
    </source>
</evidence>
<gene>
    <name evidence="1" type="ORF">CLUP02_04748</name>
</gene>
<proteinExistence type="predicted"/>
<keyword evidence="2" id="KW-1185">Reference proteome</keyword>
<dbReference type="Proteomes" id="UP000830671">
    <property type="component" value="Chromosome 3"/>
</dbReference>
<reference evidence="1" key="1">
    <citation type="journal article" date="2021" name="Mol. Plant Microbe Interact.">
        <title>Complete Genome Sequence of the Plant-Pathogenic Fungus Colletotrichum lupini.</title>
        <authorList>
            <person name="Baroncelli R."/>
            <person name="Pensec F."/>
            <person name="Da Lio D."/>
            <person name="Boufleur T."/>
            <person name="Vicente I."/>
            <person name="Sarrocco S."/>
            <person name="Picot A."/>
            <person name="Baraldi E."/>
            <person name="Sukno S."/>
            <person name="Thon M."/>
            <person name="Le Floch G."/>
        </authorList>
    </citation>
    <scope>NUCLEOTIDE SEQUENCE</scope>
    <source>
        <strain evidence="1">IMI 504893</strain>
    </source>
</reference>
<evidence type="ECO:0000313" key="1">
    <source>
        <dbReference type="EMBL" id="UQC79269.1"/>
    </source>
</evidence>
<name>A0A9Q8WDE4_9PEZI</name>
<dbReference type="RefSeq" id="XP_049140902.1">
    <property type="nucleotide sequence ID" value="XM_049283759.1"/>
</dbReference>
<dbReference type="KEGG" id="clup:CLUP02_04748"/>
<dbReference type="GeneID" id="73338769"/>
<protein>
    <submittedName>
        <fullName evidence="1">Uncharacterized protein</fullName>
    </submittedName>
</protein>
<accession>A0A9Q8WDE4</accession>
<organism evidence="1 2">
    <name type="scientific">Colletotrichum lupini</name>
    <dbReference type="NCBI Taxonomy" id="145971"/>
    <lineage>
        <taxon>Eukaryota</taxon>
        <taxon>Fungi</taxon>
        <taxon>Dikarya</taxon>
        <taxon>Ascomycota</taxon>
        <taxon>Pezizomycotina</taxon>
        <taxon>Sordariomycetes</taxon>
        <taxon>Hypocreomycetidae</taxon>
        <taxon>Glomerellales</taxon>
        <taxon>Glomerellaceae</taxon>
        <taxon>Colletotrichum</taxon>
        <taxon>Colletotrichum acutatum species complex</taxon>
    </lineage>
</organism>
<dbReference type="AlphaFoldDB" id="A0A9Q8WDE4"/>
<dbReference type="EMBL" id="CP019475">
    <property type="protein sequence ID" value="UQC79269.1"/>
    <property type="molecule type" value="Genomic_DNA"/>
</dbReference>
<sequence>MREELGSALDGTGVDEPDDACASLLKYLTYEPDERLGLCFLPRLDQSIYLMIAPVVTTHFNGTKTQNCLTSRALKVLPPSVGPGAYMQYVPVAGPHWGLCLSGEHRAKKKLVGVRSDFCQGARDINVHVPILTAYLIGRLDLAYLISLPGHRSKQGLCLFVPSASFATQTTQL</sequence>